<keyword evidence="1" id="KW-0732">Signal</keyword>
<dbReference type="AlphaFoldDB" id="A0A5M8Q1C8"/>
<organism evidence="2 3">
    <name type="scientific">Lasallia pustulata</name>
    <dbReference type="NCBI Taxonomy" id="136370"/>
    <lineage>
        <taxon>Eukaryota</taxon>
        <taxon>Fungi</taxon>
        <taxon>Dikarya</taxon>
        <taxon>Ascomycota</taxon>
        <taxon>Pezizomycotina</taxon>
        <taxon>Lecanoromycetes</taxon>
        <taxon>OSLEUM clade</taxon>
        <taxon>Umbilicariomycetidae</taxon>
        <taxon>Umbilicariales</taxon>
        <taxon>Umbilicariaceae</taxon>
        <taxon>Lasallia</taxon>
    </lineage>
</organism>
<gene>
    <name evidence="2" type="ORF">FRX48_00685</name>
</gene>
<evidence type="ECO:0000313" key="2">
    <source>
        <dbReference type="EMBL" id="KAA6415966.1"/>
    </source>
</evidence>
<feature type="chain" id="PRO_5024364808" evidence="1">
    <location>
        <begin position="24"/>
        <end position="173"/>
    </location>
</feature>
<feature type="signal peptide" evidence="1">
    <location>
        <begin position="1"/>
        <end position="23"/>
    </location>
</feature>
<evidence type="ECO:0000256" key="1">
    <source>
        <dbReference type="SAM" id="SignalP"/>
    </source>
</evidence>
<proteinExistence type="predicted"/>
<reference evidence="2 3" key="1">
    <citation type="submission" date="2019-09" db="EMBL/GenBank/DDBJ databases">
        <title>The hologenome of the rock-dwelling lichen Lasallia pustulata.</title>
        <authorList>
            <person name="Greshake Tzovaras B."/>
            <person name="Segers F."/>
            <person name="Bicker A."/>
            <person name="Dal Grande F."/>
            <person name="Otte J."/>
            <person name="Hankeln T."/>
            <person name="Schmitt I."/>
            <person name="Ebersberger I."/>
        </authorList>
    </citation>
    <scope>NUCLEOTIDE SEQUENCE [LARGE SCALE GENOMIC DNA]</scope>
    <source>
        <strain evidence="2">A1-1</strain>
    </source>
</reference>
<protein>
    <submittedName>
        <fullName evidence="2">Uncharacterized protein</fullName>
    </submittedName>
</protein>
<name>A0A5M8Q1C8_9LECA</name>
<sequence length="173" mass="18684">MHGLSLSCTTLAALIYLAAPSLAFPLAASSLTPRSRTCDNAPATVAGSLLPARHSTNTILWCATRTRTYIILEIITSTNSTPLRSLFTSVLYYLGMRIADFGDAVLPEGQFHWADDSGMEISTWNANNHQTTFGVVGAAVGALADYMRRTGRWGTARFWIFDGGFEVGAGELF</sequence>
<evidence type="ECO:0000313" key="3">
    <source>
        <dbReference type="Proteomes" id="UP000324767"/>
    </source>
</evidence>
<dbReference type="Proteomes" id="UP000324767">
    <property type="component" value="Unassembled WGS sequence"/>
</dbReference>
<dbReference type="EMBL" id="VXIT01000001">
    <property type="protein sequence ID" value="KAA6415966.1"/>
    <property type="molecule type" value="Genomic_DNA"/>
</dbReference>
<comment type="caution">
    <text evidence="2">The sequence shown here is derived from an EMBL/GenBank/DDBJ whole genome shotgun (WGS) entry which is preliminary data.</text>
</comment>
<accession>A0A5M8Q1C8</accession>